<organism evidence="1 2">
    <name type="scientific">Psilocybe cubensis</name>
    <name type="common">Psychedelic mushroom</name>
    <name type="synonym">Stropharia cubensis</name>
    <dbReference type="NCBI Taxonomy" id="181762"/>
    <lineage>
        <taxon>Eukaryota</taxon>
        <taxon>Fungi</taxon>
        <taxon>Dikarya</taxon>
        <taxon>Basidiomycota</taxon>
        <taxon>Agaricomycotina</taxon>
        <taxon>Agaricomycetes</taxon>
        <taxon>Agaricomycetidae</taxon>
        <taxon>Agaricales</taxon>
        <taxon>Agaricineae</taxon>
        <taxon>Strophariaceae</taxon>
        <taxon>Psilocybe</taxon>
    </lineage>
</organism>
<evidence type="ECO:0000313" key="1">
    <source>
        <dbReference type="EMBL" id="KAH9486077.1"/>
    </source>
</evidence>
<sequence>MPFVLETRIGGWSRLRVSAGNLIYFYNNTDPFDNPFGRPTSPGYPQRTSEVSPLNGTPTDFSPTPIVNSQLANKSQNADAGRV</sequence>
<reference evidence="1" key="1">
    <citation type="submission" date="2021-10" db="EMBL/GenBank/DDBJ databases">
        <title>Psilocybe cubensis genome.</title>
        <authorList>
            <person name="Mckernan K.J."/>
            <person name="Crawford S."/>
            <person name="Trippe A."/>
            <person name="Kane L.T."/>
            <person name="Mclaughlin S."/>
        </authorList>
    </citation>
    <scope>NUCLEOTIDE SEQUENCE</scope>
    <source>
        <strain evidence="1">MGC-MH-2018</strain>
    </source>
</reference>
<gene>
    <name evidence="1" type="ORF">JR316_0000141</name>
</gene>
<accession>A0ACB8HEE2</accession>
<comment type="caution">
    <text evidence="1">The sequence shown here is derived from an EMBL/GenBank/DDBJ whole genome shotgun (WGS) entry which is preliminary data.</text>
</comment>
<keyword evidence="2" id="KW-1185">Reference proteome</keyword>
<dbReference type="Proteomes" id="UP000664032">
    <property type="component" value="Unassembled WGS sequence"/>
</dbReference>
<proteinExistence type="predicted"/>
<name>A0ACB8HEE2_PSICU</name>
<dbReference type="EMBL" id="JAFIQS020000001">
    <property type="protein sequence ID" value="KAH9486077.1"/>
    <property type="molecule type" value="Genomic_DNA"/>
</dbReference>
<evidence type="ECO:0000313" key="2">
    <source>
        <dbReference type="Proteomes" id="UP000664032"/>
    </source>
</evidence>
<protein>
    <submittedName>
        <fullName evidence="1">Uncharacterized protein</fullName>
    </submittedName>
</protein>